<dbReference type="EMBL" id="CAVMJV010000028">
    <property type="protein sequence ID" value="CAK5075327.1"/>
    <property type="molecule type" value="Genomic_DNA"/>
</dbReference>
<protein>
    <submittedName>
        <fullName evidence="1">Uncharacterized protein</fullName>
    </submittedName>
</protein>
<reference evidence="1" key="1">
    <citation type="submission" date="2023-11" db="EMBL/GenBank/DDBJ databases">
        <authorList>
            <person name="Poullet M."/>
        </authorList>
    </citation>
    <scope>NUCLEOTIDE SEQUENCE</scope>
    <source>
        <strain evidence="1">E1834</strain>
    </source>
</reference>
<comment type="caution">
    <text evidence="1">The sequence shown here is derived from an EMBL/GenBank/DDBJ whole genome shotgun (WGS) entry which is preliminary data.</text>
</comment>
<accession>A0ACB0Z8K6</accession>
<evidence type="ECO:0000313" key="1">
    <source>
        <dbReference type="EMBL" id="CAK5075327.1"/>
    </source>
</evidence>
<dbReference type="Proteomes" id="UP001497535">
    <property type="component" value="Unassembled WGS sequence"/>
</dbReference>
<proteinExistence type="predicted"/>
<name>A0ACB0Z8K6_MELEN</name>
<organism evidence="1 2">
    <name type="scientific">Meloidogyne enterolobii</name>
    <name type="common">Root-knot nematode worm</name>
    <name type="synonym">Meloidogyne mayaguensis</name>
    <dbReference type="NCBI Taxonomy" id="390850"/>
    <lineage>
        <taxon>Eukaryota</taxon>
        <taxon>Metazoa</taxon>
        <taxon>Ecdysozoa</taxon>
        <taxon>Nematoda</taxon>
        <taxon>Chromadorea</taxon>
        <taxon>Rhabditida</taxon>
        <taxon>Tylenchina</taxon>
        <taxon>Tylenchomorpha</taxon>
        <taxon>Tylenchoidea</taxon>
        <taxon>Meloidogynidae</taxon>
        <taxon>Meloidogyninae</taxon>
        <taxon>Meloidogyne</taxon>
    </lineage>
</organism>
<sequence length="974" mass="110746">MSQLILSSIQKLMSIQIGLETKRLLLEFCEVVIKWEQDRQQQLNLSSNSNCKVEHVVVELGDDNDDNVAQQQQPSTSSNIENEPSIPLPPDSNKEMDKNFIDTVIMFLFRMATSTDQFSTSSGGGSSALEQINRRALLLLRVALKPNIFGNVVTIRTNLFEKQLQLPNPEQFSTANETAINQQLQLVNITLDVLSNIIPHLSQQLLVDLFRPLQRSLICCMSYSNSQQILRSTYNILGKLLDKTTKNNAASMTPPPGLNDFDLLNQHISRCIHDAFNNYACSLTASPPMTVITLLRLMHSAQSNYLETVCLGSFVKLLQRLVREYVATNFTYSATTAITPIQQHDLQAQKLIGDLLSICLELLCSRTRYFNTEAQKTIVQFVIIPLIEKGAADKIIENVIKIATEILTSEVQLISEPFQQQLQQITSTPQPNIKIQSLGAQVLIKLFSTLESRLTNNFELKNLFLNAIILLYENSSSLMLSGSDGLLNIEIIQPAFYWGLCCVDKELRKRFFTIHQRLFPPNLFARLIYIFTNERWDLLNSSTTNSSSSLIIAHLINLLLNANKSTEWIENFVDLLYIDPLLCQQTFIELFTSIWSNLNENEREKICSFITPFLTSSAFCIPTTTTKNGGIKKEDYFEEDKEENFVISTILKALIKCKKPEIEIDPVVLSYVGSNFKCWHIALLKLEKIAISKKALISNIGGEITTSAWNAATNLTEEKLDTLDSLTRLYQLLNEFDQYNFVWRKRACFEKTIKCLAFYQQGDYVRARETAEKLMLYLNEKLFKSDSLNAVTPAILSEFQIFENCWIDSCKQLNDWTSLEAFSNSDEVANINLLTETAWHLSDWKLLKDCLIQLDAAGDPSMTIKSSLYKLMIKIANFDQLDGKAFEEINKMLITNWKKLPSIISHSHLEILNLAHFTHEVCESANVVNNNLQSINFPSQNGSSSSSSSNNLNTSVKHLLKSWRFFFNFFKNKD</sequence>
<gene>
    <name evidence="1" type="ORF">MENTE1834_LOCUS22122</name>
</gene>
<keyword evidence="2" id="KW-1185">Reference proteome</keyword>
<evidence type="ECO:0000313" key="2">
    <source>
        <dbReference type="Proteomes" id="UP001497535"/>
    </source>
</evidence>